<keyword evidence="5" id="KW-1185">Reference proteome</keyword>
<keyword evidence="2" id="KW-0812">Transmembrane</keyword>
<proteinExistence type="inferred from homology"/>
<dbReference type="Proteomes" id="UP000315343">
    <property type="component" value="Unassembled WGS sequence"/>
</dbReference>
<dbReference type="Gene3D" id="3.40.630.190">
    <property type="entry name" value="LCP protein"/>
    <property type="match status" value="1"/>
</dbReference>
<reference evidence="4 5" key="1">
    <citation type="submission" date="2019-07" db="EMBL/GenBank/DDBJ databases">
        <title>Genomic Encyclopedia of Type Strains, Phase I: the one thousand microbial genomes (KMG-I) project.</title>
        <authorList>
            <person name="Kyrpides N."/>
        </authorList>
    </citation>
    <scope>NUCLEOTIDE SEQUENCE [LARGE SCALE GENOMIC DNA]</scope>
    <source>
        <strain evidence="4 5">DSM 13558</strain>
    </source>
</reference>
<keyword evidence="2" id="KW-0472">Membrane</keyword>
<feature type="transmembrane region" description="Helical" evidence="2">
    <location>
        <begin position="7"/>
        <end position="27"/>
    </location>
</feature>
<dbReference type="AlphaFoldDB" id="A0A562J7D7"/>
<sequence length="333" mass="37190">MKQFIKIFSLWLVIFTAVISTGIFTYAKFAYPDGEGENLPGEEEQTAEEDESTEFDTPLEKAIHESNRINVLVVGLEGTRSDTIMLASFDRKTKEADIISIPRDTYYFREGYSKYADTQKINAVYGMEEEGIKALVKAIEELTGLPIDNYATVDYDGVRAAVNAIGGVEVNVPFHMRYTDPYAKPPLDINIKPGKQIIYGDNAIEFLRFRKSNYEGYYGYANGDLGRIEAQQNFVKSAVKKAMSLKIINVITAVYPYVETDLTLTNLLALGKDAIGFSIENLEATTLPGTDKMAGGLSFYFPNGEEMTRLVYDLYDVNLSAYADKENIADANQ</sequence>
<protein>
    <submittedName>
        <fullName evidence="4">LytR family transcriptional attenuator</fullName>
    </submittedName>
</protein>
<dbReference type="OrthoDB" id="305468at2"/>
<evidence type="ECO:0000313" key="4">
    <source>
        <dbReference type="EMBL" id="TWH79047.1"/>
    </source>
</evidence>
<evidence type="ECO:0000256" key="1">
    <source>
        <dbReference type="ARBA" id="ARBA00006068"/>
    </source>
</evidence>
<accession>A0A562J7D7</accession>
<dbReference type="EMBL" id="VLKH01000007">
    <property type="protein sequence ID" value="TWH79047.1"/>
    <property type="molecule type" value="Genomic_DNA"/>
</dbReference>
<dbReference type="InterPro" id="IPR004474">
    <property type="entry name" value="LytR_CpsA_psr"/>
</dbReference>
<gene>
    <name evidence="4" type="ORF">LY60_02575</name>
</gene>
<name>A0A562J7D7_9FIRM</name>
<evidence type="ECO:0000256" key="2">
    <source>
        <dbReference type="SAM" id="Phobius"/>
    </source>
</evidence>
<evidence type="ECO:0000313" key="5">
    <source>
        <dbReference type="Proteomes" id="UP000315343"/>
    </source>
</evidence>
<keyword evidence="2" id="KW-1133">Transmembrane helix</keyword>
<dbReference type="RefSeq" id="WP_145084299.1">
    <property type="nucleotide sequence ID" value="NZ_DAMBUX010000008.1"/>
</dbReference>
<evidence type="ECO:0000259" key="3">
    <source>
        <dbReference type="Pfam" id="PF03816"/>
    </source>
</evidence>
<comment type="caution">
    <text evidence="4">The sequence shown here is derived from an EMBL/GenBank/DDBJ whole genome shotgun (WGS) entry which is preliminary data.</text>
</comment>
<comment type="similarity">
    <text evidence="1">Belongs to the LytR/CpsA/Psr (LCP) family.</text>
</comment>
<organism evidence="4 5">
    <name type="scientific">Sedimentibacter saalensis</name>
    <dbReference type="NCBI Taxonomy" id="130788"/>
    <lineage>
        <taxon>Bacteria</taxon>
        <taxon>Bacillati</taxon>
        <taxon>Bacillota</taxon>
        <taxon>Tissierellia</taxon>
        <taxon>Sedimentibacter</taxon>
    </lineage>
</organism>
<feature type="domain" description="Cell envelope-related transcriptional attenuator" evidence="3">
    <location>
        <begin position="80"/>
        <end position="242"/>
    </location>
</feature>
<dbReference type="PANTHER" id="PTHR33392">
    <property type="entry name" value="POLYISOPRENYL-TEICHOIC ACID--PEPTIDOGLYCAN TEICHOIC ACID TRANSFERASE TAGU"/>
    <property type="match status" value="1"/>
</dbReference>
<dbReference type="NCBIfam" id="TIGR00350">
    <property type="entry name" value="lytR_cpsA_psr"/>
    <property type="match status" value="1"/>
</dbReference>
<dbReference type="Pfam" id="PF03816">
    <property type="entry name" value="LytR_cpsA_psr"/>
    <property type="match status" value="1"/>
</dbReference>
<dbReference type="InterPro" id="IPR050922">
    <property type="entry name" value="LytR/CpsA/Psr_CW_biosynth"/>
</dbReference>
<dbReference type="PANTHER" id="PTHR33392:SF6">
    <property type="entry name" value="POLYISOPRENYL-TEICHOIC ACID--PEPTIDOGLYCAN TEICHOIC ACID TRANSFERASE TAGU"/>
    <property type="match status" value="1"/>
</dbReference>